<dbReference type="KEGG" id="bhu:bhn_I2616"/>
<dbReference type="GO" id="GO:0016787">
    <property type="term" value="F:hydrolase activity"/>
    <property type="evidence" value="ECO:0007669"/>
    <property type="project" value="UniProtKB-KW"/>
</dbReference>
<dbReference type="InterPro" id="IPR000639">
    <property type="entry name" value="Epox_hydrolase-like"/>
</dbReference>
<dbReference type="EMBL" id="CP017831">
    <property type="protein sequence ID" value="AOZ97648.1"/>
    <property type="molecule type" value="Genomic_DNA"/>
</dbReference>
<reference evidence="3" key="1">
    <citation type="submission" date="2016-10" db="EMBL/GenBank/DDBJ databases">
        <title>The complete genome sequence of the rumen bacterium Butyrivibrio hungatei MB2003.</title>
        <authorList>
            <person name="Palevich N."/>
            <person name="Kelly W.J."/>
            <person name="Leahy S.C."/>
            <person name="Altermann E."/>
            <person name="Rakonjac J."/>
            <person name="Attwood G.T."/>
        </authorList>
    </citation>
    <scope>NUCLEOTIDE SEQUENCE [LARGE SCALE GENOMIC DNA]</scope>
    <source>
        <strain evidence="3">MB2003</strain>
    </source>
</reference>
<dbReference type="PANTHER" id="PTHR46438">
    <property type="entry name" value="ALPHA/BETA-HYDROLASES SUPERFAMILY PROTEIN"/>
    <property type="match status" value="1"/>
</dbReference>
<dbReference type="Pfam" id="PF12697">
    <property type="entry name" value="Abhydrolase_6"/>
    <property type="match status" value="1"/>
</dbReference>
<dbReference type="PRINTS" id="PR00412">
    <property type="entry name" value="EPOXHYDRLASE"/>
</dbReference>
<dbReference type="InterPro" id="IPR000073">
    <property type="entry name" value="AB_hydrolase_1"/>
</dbReference>
<evidence type="ECO:0000313" key="3">
    <source>
        <dbReference type="Proteomes" id="UP000179284"/>
    </source>
</evidence>
<dbReference type="Proteomes" id="UP000179284">
    <property type="component" value="Chromosome I"/>
</dbReference>
<dbReference type="OrthoDB" id="9808398at2"/>
<dbReference type="AlphaFoldDB" id="A0A1D9P4X7"/>
<dbReference type="SUPFAM" id="SSF53474">
    <property type="entry name" value="alpha/beta-Hydrolases"/>
    <property type="match status" value="1"/>
</dbReference>
<feature type="domain" description="AB hydrolase-1" evidence="1">
    <location>
        <begin position="21"/>
        <end position="249"/>
    </location>
</feature>
<sequence length="264" mass="29225">MNTNIDGLNINYIDEGSGPLLVMLHGWGSNIDLFAGVISFAKKSYHVVAMDMPGFGKSDEPAEPMNVDAYVDFVQKFLKKLYPEDKEVIFLGHSMGGRIIIKLASGINEGRIKADFTIPKIILTDSAGIIPVKTEAQKKRTKRYHFYKNFIEKSGILKIDPDALNKLQKKFGSADYAAASPVMRKSLVMAVNEDCVPYMPSVTQPVLLIWGDKDTATPLSDGQQMEKLMPEAGLAVINGVGHYSFLENPYLYNRILGSFLKIAD</sequence>
<name>A0A1D9P4X7_9FIRM</name>
<keyword evidence="2" id="KW-0378">Hydrolase</keyword>
<gene>
    <name evidence="2" type="ORF">bhn_I2616</name>
</gene>
<proteinExistence type="predicted"/>
<evidence type="ECO:0000259" key="1">
    <source>
        <dbReference type="Pfam" id="PF12697"/>
    </source>
</evidence>
<keyword evidence="3" id="KW-1185">Reference proteome</keyword>
<dbReference type="Gene3D" id="3.40.50.1820">
    <property type="entry name" value="alpha/beta hydrolase"/>
    <property type="match status" value="1"/>
</dbReference>
<accession>A0A1D9P4X7</accession>
<evidence type="ECO:0000313" key="2">
    <source>
        <dbReference type="EMBL" id="AOZ97648.1"/>
    </source>
</evidence>
<dbReference type="RefSeq" id="WP_071177230.1">
    <property type="nucleotide sequence ID" value="NZ_CP017831.1"/>
</dbReference>
<dbReference type="PRINTS" id="PR00111">
    <property type="entry name" value="ABHYDROLASE"/>
</dbReference>
<dbReference type="InterPro" id="IPR029058">
    <property type="entry name" value="AB_hydrolase_fold"/>
</dbReference>
<organism evidence="2 3">
    <name type="scientific">Butyrivibrio hungatei</name>
    <dbReference type="NCBI Taxonomy" id="185008"/>
    <lineage>
        <taxon>Bacteria</taxon>
        <taxon>Bacillati</taxon>
        <taxon>Bacillota</taxon>
        <taxon>Clostridia</taxon>
        <taxon>Lachnospirales</taxon>
        <taxon>Lachnospiraceae</taxon>
        <taxon>Butyrivibrio</taxon>
    </lineage>
</organism>
<dbReference type="PANTHER" id="PTHR46438:SF11">
    <property type="entry name" value="LIPASE-RELATED"/>
    <property type="match status" value="1"/>
</dbReference>
<protein>
    <submittedName>
        <fullName evidence="2">Alpha/beta hydrolase family protein</fullName>
    </submittedName>
</protein>